<keyword evidence="3" id="KW-0238">DNA-binding</keyword>
<keyword evidence="7" id="KW-1185">Reference proteome</keyword>
<dbReference type="Pfam" id="PF23552">
    <property type="entry name" value="ParB_C"/>
    <property type="match status" value="1"/>
</dbReference>
<evidence type="ECO:0000256" key="2">
    <source>
        <dbReference type="ARBA" id="ARBA00022829"/>
    </source>
</evidence>
<sequence>MSDIAVESSNNKKKGLGKGFGALLGENTRTEIPVAKPTSSAPAVATTQATSVAAASVAAPTIQNTNSQPVAPPVDPESKIWKVAIDKLSPGKYQPRSTFEKEPLQELAQSIKENGILQPIVARRTVSGKLEIVAGERRWRASQIAGLHEVPVILKNFDDKQALELAIVENIQREDLNAIEEAEGYSRLITEFKLSQQQVAEKVGRDRATVANAVRLLSLPTEVKEMISGNELSVGHAKVLLSLPDVKKQTEMAKKVVKEKIAVRKLEKMVQAIVKGKEEEEAPVSFDSNVTQRLIAGLSDELQKMLGTKVSIDYSNSKGKISIHFYSDDELTNMVDRLKEGWQS</sequence>
<evidence type="ECO:0000313" key="7">
    <source>
        <dbReference type="Proteomes" id="UP001152321"/>
    </source>
</evidence>
<dbReference type="InterPro" id="IPR057240">
    <property type="entry name" value="ParB_dimer_C"/>
</dbReference>
<dbReference type="Pfam" id="PF17762">
    <property type="entry name" value="HTH_ParB"/>
    <property type="match status" value="1"/>
</dbReference>
<accession>A0ABT6DDM1</accession>
<dbReference type="NCBIfam" id="TIGR00180">
    <property type="entry name" value="parB_part"/>
    <property type="match status" value="1"/>
</dbReference>
<feature type="domain" description="ParB-like N-terminal" evidence="5">
    <location>
        <begin position="81"/>
        <end position="171"/>
    </location>
</feature>
<evidence type="ECO:0000256" key="4">
    <source>
        <dbReference type="SAM" id="MobiDB-lite"/>
    </source>
</evidence>
<dbReference type="EMBL" id="JANRMI010000001">
    <property type="protein sequence ID" value="MDG0814941.1"/>
    <property type="molecule type" value="Genomic_DNA"/>
</dbReference>
<dbReference type="RefSeq" id="WP_277576421.1">
    <property type="nucleotide sequence ID" value="NZ_JANRMI010000001.1"/>
</dbReference>
<dbReference type="InterPro" id="IPR036086">
    <property type="entry name" value="ParB/Sulfiredoxin_sf"/>
</dbReference>
<comment type="caution">
    <text evidence="6">The sequence shown here is derived from an EMBL/GenBank/DDBJ whole genome shotgun (WGS) entry which is preliminary data.</text>
</comment>
<dbReference type="Gene3D" id="1.10.10.2830">
    <property type="match status" value="1"/>
</dbReference>
<dbReference type="InterPro" id="IPR050336">
    <property type="entry name" value="Chromosome_partition/occlusion"/>
</dbReference>
<reference evidence="6" key="1">
    <citation type="submission" date="2022-08" db="EMBL/GenBank/DDBJ databases">
        <title>Novel Bdellovibrio Species Isolated from Svalbard: Designation Bdellovibrio svalbardensis.</title>
        <authorList>
            <person name="Mitchell R.J."/>
            <person name="Choi S.Y."/>
        </authorList>
    </citation>
    <scope>NUCLEOTIDE SEQUENCE</scope>
    <source>
        <strain evidence="6">PAP01</strain>
    </source>
</reference>
<dbReference type="SMART" id="SM00470">
    <property type="entry name" value="ParB"/>
    <property type="match status" value="1"/>
</dbReference>
<dbReference type="Pfam" id="PF02195">
    <property type="entry name" value="ParB_N"/>
    <property type="match status" value="1"/>
</dbReference>
<evidence type="ECO:0000256" key="3">
    <source>
        <dbReference type="ARBA" id="ARBA00023125"/>
    </source>
</evidence>
<comment type="similarity">
    <text evidence="1">Belongs to the ParB family.</text>
</comment>
<keyword evidence="2" id="KW-0159">Chromosome partition</keyword>
<dbReference type="SUPFAM" id="SSF109709">
    <property type="entry name" value="KorB DNA-binding domain-like"/>
    <property type="match status" value="1"/>
</dbReference>
<protein>
    <submittedName>
        <fullName evidence="6">ParB/RepB/Spo0J family partition protein</fullName>
    </submittedName>
</protein>
<name>A0ABT6DDM1_9BACT</name>
<dbReference type="Gene3D" id="3.90.1530.30">
    <property type="match status" value="1"/>
</dbReference>
<organism evidence="6 7">
    <name type="scientific">Bdellovibrio svalbardensis</name>
    <dbReference type="NCBI Taxonomy" id="2972972"/>
    <lineage>
        <taxon>Bacteria</taxon>
        <taxon>Pseudomonadati</taxon>
        <taxon>Bdellovibrionota</taxon>
        <taxon>Bdellovibrionia</taxon>
        <taxon>Bdellovibrionales</taxon>
        <taxon>Pseudobdellovibrionaceae</taxon>
        <taxon>Bdellovibrio</taxon>
    </lineage>
</organism>
<dbReference type="PANTHER" id="PTHR33375:SF1">
    <property type="entry name" value="CHROMOSOME-PARTITIONING PROTEIN PARB-RELATED"/>
    <property type="match status" value="1"/>
</dbReference>
<evidence type="ECO:0000256" key="1">
    <source>
        <dbReference type="ARBA" id="ARBA00006295"/>
    </source>
</evidence>
<dbReference type="PANTHER" id="PTHR33375">
    <property type="entry name" value="CHROMOSOME-PARTITIONING PROTEIN PARB-RELATED"/>
    <property type="match status" value="1"/>
</dbReference>
<evidence type="ECO:0000259" key="5">
    <source>
        <dbReference type="SMART" id="SM00470"/>
    </source>
</evidence>
<gene>
    <name evidence="6" type="ORF">NWE73_01110</name>
</gene>
<dbReference type="InterPro" id="IPR003115">
    <property type="entry name" value="ParB_N"/>
</dbReference>
<dbReference type="Proteomes" id="UP001152321">
    <property type="component" value="Unassembled WGS sequence"/>
</dbReference>
<feature type="region of interest" description="Disordered" evidence="4">
    <location>
        <begin position="1"/>
        <end position="22"/>
    </location>
</feature>
<proteinExistence type="inferred from homology"/>
<dbReference type="InterPro" id="IPR041468">
    <property type="entry name" value="HTH_ParB/Spo0J"/>
</dbReference>
<evidence type="ECO:0000313" key="6">
    <source>
        <dbReference type="EMBL" id="MDG0814941.1"/>
    </source>
</evidence>
<dbReference type="SUPFAM" id="SSF110849">
    <property type="entry name" value="ParB/Sulfiredoxin"/>
    <property type="match status" value="1"/>
</dbReference>
<dbReference type="CDD" id="cd16393">
    <property type="entry name" value="SPO0J_N"/>
    <property type="match status" value="1"/>
</dbReference>
<dbReference type="InterPro" id="IPR004437">
    <property type="entry name" value="ParB/RepB/Spo0J"/>
</dbReference>